<sequence length="215" mass="22857">MRRRDVLAGLGSAGVLAGAGAVAAFGIPSGNDTNPKEGEAANESDESDDGSGGLIGRRHEPYEIETVDAPGSEAGTIQVPPPNEPLFIDFFGTWCDPCIKQMDALGAAHERVGDQITFLSVTHERVGQSLTEDELVAWWDEHDGHWTLGLDPTVELGARYWGTSYPTAVAIDASGRVRWHETGPKTADELVAGIERALDGEDEGEGDESNATEAE</sequence>
<dbReference type="PROSITE" id="PS51352">
    <property type="entry name" value="THIOREDOXIN_2"/>
    <property type="match status" value="1"/>
</dbReference>
<evidence type="ECO:0000313" key="3">
    <source>
        <dbReference type="EMBL" id="SEV82243.1"/>
    </source>
</evidence>
<evidence type="ECO:0000256" key="1">
    <source>
        <dbReference type="SAM" id="MobiDB-lite"/>
    </source>
</evidence>
<feature type="region of interest" description="Disordered" evidence="1">
    <location>
        <begin position="26"/>
        <end position="57"/>
    </location>
</feature>
<evidence type="ECO:0000259" key="2">
    <source>
        <dbReference type="PROSITE" id="PS51352"/>
    </source>
</evidence>
<dbReference type="InterPro" id="IPR050553">
    <property type="entry name" value="Thioredoxin_ResA/DsbE_sf"/>
</dbReference>
<organism evidence="3 4">
    <name type="scientific">Natrinema salifodinae</name>
    <dbReference type="NCBI Taxonomy" id="1202768"/>
    <lineage>
        <taxon>Archaea</taxon>
        <taxon>Methanobacteriati</taxon>
        <taxon>Methanobacteriota</taxon>
        <taxon>Stenosarchaea group</taxon>
        <taxon>Halobacteria</taxon>
        <taxon>Halobacteriales</taxon>
        <taxon>Natrialbaceae</taxon>
        <taxon>Natrinema</taxon>
    </lineage>
</organism>
<feature type="compositionally biased region" description="Acidic residues" evidence="1">
    <location>
        <begin position="40"/>
        <end position="49"/>
    </location>
</feature>
<dbReference type="EMBL" id="FOIS01000001">
    <property type="protein sequence ID" value="SEV82243.1"/>
    <property type="molecule type" value="Genomic_DNA"/>
</dbReference>
<evidence type="ECO:0000313" key="4">
    <source>
        <dbReference type="Proteomes" id="UP000183275"/>
    </source>
</evidence>
<dbReference type="AlphaFoldDB" id="A0A1I0M1L4"/>
<feature type="domain" description="Thioredoxin" evidence="2">
    <location>
        <begin position="53"/>
        <end position="199"/>
    </location>
</feature>
<protein>
    <submittedName>
        <fullName evidence="3">Thiol-disulfide isomerase or thioredoxin</fullName>
    </submittedName>
</protein>
<dbReference type="PANTHER" id="PTHR42852:SF17">
    <property type="entry name" value="THIOREDOXIN-LIKE PROTEIN HI_1115"/>
    <property type="match status" value="1"/>
</dbReference>
<reference evidence="4" key="1">
    <citation type="submission" date="2016-10" db="EMBL/GenBank/DDBJ databases">
        <authorList>
            <person name="Varghese N."/>
        </authorList>
    </citation>
    <scope>NUCLEOTIDE SEQUENCE [LARGE SCALE GENOMIC DNA]</scope>
    <source>
        <strain evidence="4">CGMCC 1.12284</strain>
    </source>
</reference>
<dbReference type="STRING" id="1202768.SAMN05216285_0325"/>
<dbReference type="InterPro" id="IPR013766">
    <property type="entry name" value="Thioredoxin_domain"/>
</dbReference>
<dbReference type="PANTHER" id="PTHR42852">
    <property type="entry name" value="THIOL:DISULFIDE INTERCHANGE PROTEIN DSBE"/>
    <property type="match status" value="1"/>
</dbReference>
<dbReference type="Proteomes" id="UP000183275">
    <property type="component" value="Unassembled WGS sequence"/>
</dbReference>
<gene>
    <name evidence="3" type="ORF">SAMN05216285_0325</name>
</gene>
<keyword evidence="3" id="KW-0413">Isomerase</keyword>
<proteinExistence type="predicted"/>
<accession>A0A1I0M1L4</accession>
<name>A0A1I0M1L4_9EURY</name>
<dbReference type="CDD" id="cd02966">
    <property type="entry name" value="TlpA_like_family"/>
    <property type="match status" value="1"/>
</dbReference>
<dbReference type="Gene3D" id="3.40.30.10">
    <property type="entry name" value="Glutaredoxin"/>
    <property type="match status" value="1"/>
</dbReference>
<dbReference type="GO" id="GO:0016853">
    <property type="term" value="F:isomerase activity"/>
    <property type="evidence" value="ECO:0007669"/>
    <property type="project" value="UniProtKB-KW"/>
</dbReference>
<keyword evidence="4" id="KW-1185">Reference proteome</keyword>
<dbReference type="OrthoDB" id="115386at2157"/>
<dbReference type="InterPro" id="IPR036249">
    <property type="entry name" value="Thioredoxin-like_sf"/>
</dbReference>
<dbReference type="SUPFAM" id="SSF52833">
    <property type="entry name" value="Thioredoxin-like"/>
    <property type="match status" value="1"/>
</dbReference>
<dbReference type="RefSeq" id="WP_049990373.1">
    <property type="nucleotide sequence ID" value="NZ_FOIS01000001.1"/>
</dbReference>
<dbReference type="eggNOG" id="arCOG06181">
    <property type="taxonomic scope" value="Archaea"/>
</dbReference>